<dbReference type="Gene3D" id="2.30.38.10">
    <property type="entry name" value="Luciferase, Domain 3"/>
    <property type="match status" value="1"/>
</dbReference>
<dbReference type="Pfam" id="PF00501">
    <property type="entry name" value="AMP-binding"/>
    <property type="match status" value="1"/>
</dbReference>
<dbReference type="SUPFAM" id="SSF56801">
    <property type="entry name" value="Acetyl-CoA synthetase-like"/>
    <property type="match status" value="1"/>
</dbReference>
<dbReference type="Pfam" id="PF23562">
    <property type="entry name" value="AMP-binding_C_3"/>
    <property type="match status" value="1"/>
</dbReference>
<dbReference type="InterPro" id="IPR042099">
    <property type="entry name" value="ANL_N_sf"/>
</dbReference>
<dbReference type="OrthoDB" id="1700726at2759"/>
<dbReference type="GO" id="GO:0009507">
    <property type="term" value="C:chloroplast"/>
    <property type="evidence" value="ECO:0007669"/>
    <property type="project" value="TreeGrafter"/>
</dbReference>
<dbReference type="GO" id="GO:0030497">
    <property type="term" value="P:fatty acid elongation"/>
    <property type="evidence" value="ECO:0007669"/>
    <property type="project" value="TreeGrafter"/>
</dbReference>
<dbReference type="PROSITE" id="PS00455">
    <property type="entry name" value="AMP_BINDING"/>
    <property type="match status" value="1"/>
</dbReference>
<proteinExistence type="predicted"/>
<protein>
    <recommendedName>
        <fullName evidence="1">AMP-dependent synthetase/ligase domain-containing protein</fullName>
    </recommendedName>
</protein>
<sequence>MRKCSPVLEGKRLPNVDDPSSWRTLSEIWRCTTIKYGDKVALVDPHHMSPKTITFKQLELEILQFSESLRQSGILPDEKIAIFAENSCRWLIADQGVMAMGAVDVVRGSRSSIDELLFIYSHSDSVALIVDSKELWDKLLPSFNALQAPKFVVLLWCENFFSGDVGSPFPIHTYEEFLSIGQQAKATCTAANEGVQETQYLEIQPDDVATIVYTSGTTGNPKGVMLTHSNLLHQVVHLWEVVQPDPGDRFLSLLPPWHAYERSVEYFSLSRGSEQVYTNIKCLKDDLKQYPPHYMVSVPLVFDTLYSGVKRELSKSSAMKRFLASTLLGMSMVYMRMTRIYQGRDLHEVKTYKSMYIGELKKWITATICAAFLLPIHRLAHLLVYRKILSAIGIKKAGISGGGSLPPHVDAFYEAVGITLLNGYGLTETSPVVAARNADNNILGTIGKILSETEIRIVDVNSGETLPPGEKGLLKVRGPQIMKGYYKNKEATRKAVDEEGWLDTGDLGWLCPDIKTGAARCCGGNVVLDGRAKDTIVLSTGENIEPIVIEEAAMQSKYIQQIVVVGQDQRRLGALIVVNKDELRSAGFMDAVDACSDKIRMLIRKELHYHTAGCPEKIGPFLLLNEAFTVDNDMLTPTMKVRRSAVTSKYQSQIKDLF</sequence>
<dbReference type="GO" id="GO:0008922">
    <property type="term" value="F:long-chain fatty acid [acyl-carrier-protein] ligase activity"/>
    <property type="evidence" value="ECO:0007669"/>
    <property type="project" value="TreeGrafter"/>
</dbReference>
<dbReference type="Gene3D" id="3.40.50.12780">
    <property type="entry name" value="N-terminal domain of ligase-like"/>
    <property type="match status" value="1"/>
</dbReference>
<comment type="caution">
    <text evidence="2">The sequence shown here is derived from an EMBL/GenBank/DDBJ whole genome shotgun (WGS) entry which is preliminary data.</text>
</comment>
<dbReference type="EMBL" id="JABFUD020000019">
    <property type="protein sequence ID" value="KAI5064704.1"/>
    <property type="molecule type" value="Genomic_DNA"/>
</dbReference>
<gene>
    <name evidence="2" type="ORF">GOP47_0019399</name>
</gene>
<dbReference type="InterPro" id="IPR052987">
    <property type="entry name" value="Chloroplast_AMP-bd_Enzymes"/>
</dbReference>
<reference evidence="2" key="1">
    <citation type="submission" date="2021-01" db="EMBL/GenBank/DDBJ databases">
        <title>Adiantum capillus-veneris genome.</title>
        <authorList>
            <person name="Fang Y."/>
            <person name="Liao Q."/>
        </authorList>
    </citation>
    <scope>NUCLEOTIDE SEQUENCE</scope>
    <source>
        <strain evidence="2">H3</strain>
        <tissue evidence="2">Leaf</tissue>
    </source>
</reference>
<dbReference type="InterPro" id="IPR020459">
    <property type="entry name" value="AMP-binding"/>
</dbReference>
<dbReference type="PRINTS" id="PR00154">
    <property type="entry name" value="AMPBINDING"/>
</dbReference>
<dbReference type="InterPro" id="IPR045851">
    <property type="entry name" value="AMP-bd_C_sf"/>
</dbReference>
<dbReference type="InterPro" id="IPR020845">
    <property type="entry name" value="AMP-binding_CS"/>
</dbReference>
<evidence type="ECO:0000259" key="1">
    <source>
        <dbReference type="Pfam" id="PF00501"/>
    </source>
</evidence>
<name>A0A9D4Z7T2_ADICA</name>
<dbReference type="PANTHER" id="PTHR43813:SF1">
    <property type="entry name" value="ACYL-ACTIVATING ENZYME 16, CHLOROPLASTIC-RELATED"/>
    <property type="match status" value="1"/>
</dbReference>
<organism evidence="2 3">
    <name type="scientific">Adiantum capillus-veneris</name>
    <name type="common">Maidenhair fern</name>
    <dbReference type="NCBI Taxonomy" id="13818"/>
    <lineage>
        <taxon>Eukaryota</taxon>
        <taxon>Viridiplantae</taxon>
        <taxon>Streptophyta</taxon>
        <taxon>Embryophyta</taxon>
        <taxon>Tracheophyta</taxon>
        <taxon>Polypodiopsida</taxon>
        <taxon>Polypodiidae</taxon>
        <taxon>Polypodiales</taxon>
        <taxon>Pteridineae</taxon>
        <taxon>Pteridaceae</taxon>
        <taxon>Vittarioideae</taxon>
        <taxon>Adiantum</taxon>
    </lineage>
</organism>
<dbReference type="PANTHER" id="PTHR43813">
    <property type="entry name" value="ACYL-ACTIVATING ENZYME 16, CHLOROPLASTIC-RELATED"/>
    <property type="match status" value="1"/>
</dbReference>
<keyword evidence="3" id="KW-1185">Reference proteome</keyword>
<evidence type="ECO:0000313" key="3">
    <source>
        <dbReference type="Proteomes" id="UP000886520"/>
    </source>
</evidence>
<dbReference type="AlphaFoldDB" id="A0A9D4Z7T2"/>
<dbReference type="InterPro" id="IPR000873">
    <property type="entry name" value="AMP-dep_synth/lig_dom"/>
</dbReference>
<dbReference type="Gene3D" id="3.30.300.30">
    <property type="match status" value="1"/>
</dbReference>
<accession>A0A9D4Z7T2</accession>
<dbReference type="Proteomes" id="UP000886520">
    <property type="component" value="Chromosome 19"/>
</dbReference>
<evidence type="ECO:0000313" key="2">
    <source>
        <dbReference type="EMBL" id="KAI5064704.1"/>
    </source>
</evidence>
<dbReference type="Gene3D" id="3.40.50.980">
    <property type="match status" value="1"/>
</dbReference>
<feature type="domain" description="AMP-dependent synthetase/ligase" evidence="1">
    <location>
        <begin position="35"/>
        <end position="486"/>
    </location>
</feature>